<keyword evidence="2" id="KW-1185">Reference proteome</keyword>
<protein>
    <submittedName>
        <fullName evidence="1">SpoIID/LytB domain-containing protein</fullName>
    </submittedName>
</protein>
<gene>
    <name evidence="1" type="ORF">E5329_10430</name>
</gene>
<reference evidence="1" key="1">
    <citation type="submission" date="2019-04" db="EMBL/GenBank/DDBJ databases">
        <title>Microbes associate with the intestines of laboratory mice.</title>
        <authorList>
            <person name="Navarre W."/>
            <person name="Wong E."/>
            <person name="Huang K."/>
            <person name="Tropini C."/>
            <person name="Ng K."/>
            <person name="Yu B."/>
        </authorList>
    </citation>
    <scope>NUCLEOTIDE SEQUENCE</scope>
    <source>
        <strain evidence="1">NM01_1-7b</strain>
    </source>
</reference>
<evidence type="ECO:0000313" key="2">
    <source>
        <dbReference type="Proteomes" id="UP000304953"/>
    </source>
</evidence>
<proteinExistence type="predicted"/>
<dbReference type="EMBL" id="SRYA01000018">
    <property type="protein sequence ID" value="TGY96257.1"/>
    <property type="molecule type" value="Genomic_DNA"/>
</dbReference>
<dbReference type="Proteomes" id="UP000304953">
    <property type="component" value="Unassembled WGS sequence"/>
</dbReference>
<sequence>MKEKIKTCLAVCILVLTVPYVVTLVFQGGETSTGTEIIQEALKEGSAENEENSGNKIADTELDTEDYLTGVLAKEIPLSYQKEAVKAQAVIARTALILALETEDKKLPESMSREEMLELWGQEGFEKNYQLLEEAVEATEGEILLYDGKPIQAAFHAVSAGKTRNAKEALQREDEPYLAGADSEMDIPSPDFLKVVFMEKEEFLNKLKEISPESDITEANLLETVSVTERDSADYAVQVKVGEQTVTGEEFRDCLNLNSACFYFKEVENKIRIVTKGLGHGLGLSQYGANELAAGGKNYKEILQYYYKDITIEKNK</sequence>
<comment type="caution">
    <text evidence="1">The sequence shown here is derived from an EMBL/GenBank/DDBJ whole genome shotgun (WGS) entry which is preliminary data.</text>
</comment>
<evidence type="ECO:0000313" key="1">
    <source>
        <dbReference type="EMBL" id="TGY96257.1"/>
    </source>
</evidence>
<accession>A0AC61RXB1</accession>
<name>A0AC61RXB1_9FIRM</name>
<organism evidence="1 2">
    <name type="scientific">Petralouisia muris</name>
    <dbReference type="NCBI Taxonomy" id="3032872"/>
    <lineage>
        <taxon>Bacteria</taxon>
        <taxon>Bacillati</taxon>
        <taxon>Bacillota</taxon>
        <taxon>Clostridia</taxon>
        <taxon>Lachnospirales</taxon>
        <taxon>Lachnospiraceae</taxon>
        <taxon>Petralouisia</taxon>
    </lineage>
</organism>